<dbReference type="AlphaFoldDB" id="A0A161WD66"/>
<feature type="compositionally biased region" description="Basic and acidic residues" evidence="4">
    <location>
        <begin position="38"/>
        <end position="47"/>
    </location>
</feature>
<dbReference type="PROSITE" id="PS51683">
    <property type="entry name" value="SAM_OMT_II"/>
    <property type="match status" value="1"/>
</dbReference>
<keyword evidence="1 6" id="KW-0489">Methyltransferase</keyword>
<proteinExistence type="predicted"/>
<sequence>MNKLKLSSWLGAGSSSDAAEGDEKKQNRHSFSPFSTRSSDKLKDDNPNKTPVSKNVSTTTETPVSSPSRLTELAKKIAFETEKLEKYMKENNLPMPTLDPSGPGDFPKLPDDIQKSRMEIIYATRELEALAHGPREDVRWKTWSYQDSLSLQLVNHFGLAKLVPIDGTVTLTELQSKTSLDPVNLARILRHVMTNRIFREPSPGVIAHTAASRLLAEDQALQDWVGYNLEDNFPASAHVLQALKTYPEATSLTRTGFNFAFDTVDKEPMFVTFGKDPARAKRFGGAMLSLTGGEGYEVKYLVDSYDFSDIDAKGGTLVDVGGSHGFVCVDLAKKWKNMKFVVQDLPKTIDSTPKPISEDAQVAERIETVAHDFFKEQTVKDADVYFFRWIIHNYSTPYAVSILKNLVPALKPGAKVIIKDHCLREPGQETPWDERIIRSMDMVMLAVLNAQERNEHEYRELFKAADERYVFKGVMRPKGCRMSIIEAVWDPEGVKKGVDTEVGPKESVPAEVKEA</sequence>
<dbReference type="SUPFAM" id="SSF53335">
    <property type="entry name" value="S-adenosyl-L-methionine-dependent methyltransferases"/>
    <property type="match status" value="1"/>
</dbReference>
<dbReference type="OrthoDB" id="1606438at2759"/>
<keyword evidence="2 6" id="KW-0808">Transferase</keyword>
<dbReference type="Proteomes" id="UP000076584">
    <property type="component" value="Unassembled WGS sequence"/>
</dbReference>
<organism evidence="6 7">
    <name type="scientific">Colletotrichum incanum</name>
    <name type="common">Soybean anthracnose fungus</name>
    <dbReference type="NCBI Taxonomy" id="1573173"/>
    <lineage>
        <taxon>Eukaryota</taxon>
        <taxon>Fungi</taxon>
        <taxon>Dikarya</taxon>
        <taxon>Ascomycota</taxon>
        <taxon>Pezizomycotina</taxon>
        <taxon>Sordariomycetes</taxon>
        <taxon>Hypocreomycetidae</taxon>
        <taxon>Glomerellales</taxon>
        <taxon>Glomerellaceae</taxon>
        <taxon>Colletotrichum</taxon>
        <taxon>Colletotrichum spaethianum species complex</taxon>
    </lineage>
</organism>
<dbReference type="SUPFAM" id="SSF46785">
    <property type="entry name" value="Winged helix' DNA-binding domain"/>
    <property type="match status" value="1"/>
</dbReference>
<evidence type="ECO:0000256" key="3">
    <source>
        <dbReference type="ARBA" id="ARBA00022691"/>
    </source>
</evidence>
<dbReference type="GO" id="GO:0032259">
    <property type="term" value="P:methylation"/>
    <property type="evidence" value="ECO:0007669"/>
    <property type="project" value="UniProtKB-KW"/>
</dbReference>
<accession>A0A161WD66</accession>
<keyword evidence="7" id="KW-1185">Reference proteome</keyword>
<evidence type="ECO:0000313" key="7">
    <source>
        <dbReference type="Proteomes" id="UP000076584"/>
    </source>
</evidence>
<dbReference type="InterPro" id="IPR036388">
    <property type="entry name" value="WH-like_DNA-bd_sf"/>
</dbReference>
<feature type="region of interest" description="Disordered" evidence="4">
    <location>
        <begin position="1"/>
        <end position="69"/>
    </location>
</feature>
<evidence type="ECO:0000313" key="6">
    <source>
        <dbReference type="EMBL" id="KZL82248.1"/>
    </source>
</evidence>
<keyword evidence="3" id="KW-0949">S-adenosyl-L-methionine</keyword>
<protein>
    <submittedName>
        <fullName evidence="6">O-methyltransferase</fullName>
    </submittedName>
</protein>
<evidence type="ECO:0000256" key="2">
    <source>
        <dbReference type="ARBA" id="ARBA00022679"/>
    </source>
</evidence>
<evidence type="ECO:0000256" key="1">
    <source>
        <dbReference type="ARBA" id="ARBA00022603"/>
    </source>
</evidence>
<dbReference type="GO" id="GO:0008171">
    <property type="term" value="F:O-methyltransferase activity"/>
    <property type="evidence" value="ECO:0007669"/>
    <property type="project" value="InterPro"/>
</dbReference>
<gene>
    <name evidence="6" type="ORF">CI238_08505</name>
</gene>
<dbReference type="InterPro" id="IPR036390">
    <property type="entry name" value="WH_DNA-bd_sf"/>
</dbReference>
<reference evidence="6 7" key="1">
    <citation type="submission" date="2015-06" db="EMBL/GenBank/DDBJ databases">
        <title>Survival trade-offs in plant roots during colonization by closely related pathogenic and mutualistic fungi.</title>
        <authorList>
            <person name="Hacquard S."/>
            <person name="Kracher B."/>
            <person name="Hiruma K."/>
            <person name="Weinman A."/>
            <person name="Muench P."/>
            <person name="Garrido Oter R."/>
            <person name="Ver Loren van Themaat E."/>
            <person name="Dallerey J.-F."/>
            <person name="Damm U."/>
            <person name="Henrissat B."/>
            <person name="Lespinet O."/>
            <person name="Thon M."/>
            <person name="Kemen E."/>
            <person name="McHardy A.C."/>
            <person name="Schulze-Lefert P."/>
            <person name="O'Connell R.J."/>
        </authorList>
    </citation>
    <scope>NUCLEOTIDE SEQUENCE [LARGE SCALE GENOMIC DNA]</scope>
    <source>
        <strain evidence="6 7">MAFF 238704</strain>
    </source>
</reference>
<dbReference type="Gene3D" id="1.10.10.10">
    <property type="entry name" value="Winged helix-like DNA-binding domain superfamily/Winged helix DNA-binding domain"/>
    <property type="match status" value="1"/>
</dbReference>
<dbReference type="Pfam" id="PF00891">
    <property type="entry name" value="Methyltransf_2"/>
    <property type="match status" value="1"/>
</dbReference>
<dbReference type="InterPro" id="IPR016461">
    <property type="entry name" value="COMT-like"/>
</dbReference>
<dbReference type="InterPro" id="IPR029063">
    <property type="entry name" value="SAM-dependent_MTases_sf"/>
</dbReference>
<dbReference type="PANTHER" id="PTHR43712">
    <property type="entry name" value="PUTATIVE (AFU_ORTHOLOGUE AFUA_4G14580)-RELATED"/>
    <property type="match status" value="1"/>
</dbReference>
<evidence type="ECO:0000259" key="5">
    <source>
        <dbReference type="Pfam" id="PF00891"/>
    </source>
</evidence>
<feature type="domain" description="O-methyltransferase C-terminal" evidence="5">
    <location>
        <begin position="269"/>
        <end position="465"/>
    </location>
</feature>
<dbReference type="Gene3D" id="3.40.50.150">
    <property type="entry name" value="Vaccinia Virus protein VP39"/>
    <property type="match status" value="1"/>
</dbReference>
<dbReference type="EMBL" id="LFIW01001475">
    <property type="protein sequence ID" value="KZL82248.1"/>
    <property type="molecule type" value="Genomic_DNA"/>
</dbReference>
<comment type="caution">
    <text evidence="6">The sequence shown here is derived from an EMBL/GenBank/DDBJ whole genome shotgun (WGS) entry which is preliminary data.</text>
</comment>
<feature type="compositionally biased region" description="Low complexity" evidence="4">
    <location>
        <begin position="56"/>
        <end position="68"/>
    </location>
</feature>
<dbReference type="InterPro" id="IPR001077">
    <property type="entry name" value="COMT_C"/>
</dbReference>
<evidence type="ECO:0000256" key="4">
    <source>
        <dbReference type="SAM" id="MobiDB-lite"/>
    </source>
</evidence>
<name>A0A161WD66_COLIC</name>
<dbReference type="PANTHER" id="PTHR43712:SF16">
    <property type="entry name" value="O-METHYLTRANSFERASE ELCB"/>
    <property type="match status" value="1"/>
</dbReference>